<evidence type="ECO:0000313" key="3">
    <source>
        <dbReference type="Proteomes" id="UP000471298"/>
    </source>
</evidence>
<dbReference type="InterPro" id="IPR049823">
    <property type="entry name" value="XrtH_assoc"/>
</dbReference>
<organism evidence="2 3">
    <name type="scientific">Ostreibacterium oceani</name>
    <dbReference type="NCBI Taxonomy" id="2654998"/>
    <lineage>
        <taxon>Bacteria</taxon>
        <taxon>Pseudomonadati</taxon>
        <taxon>Pseudomonadota</taxon>
        <taxon>Gammaproteobacteria</taxon>
        <taxon>Cardiobacteriales</taxon>
        <taxon>Ostreibacteriaceae</taxon>
        <taxon>Ostreibacterium</taxon>
    </lineage>
</organism>
<proteinExistence type="predicted"/>
<keyword evidence="1" id="KW-1133">Transmembrane helix</keyword>
<dbReference type="InParanoid" id="A0A6N7EW10"/>
<feature type="transmembrane region" description="Helical" evidence="1">
    <location>
        <begin position="90"/>
        <end position="112"/>
    </location>
</feature>
<feature type="transmembrane region" description="Helical" evidence="1">
    <location>
        <begin position="124"/>
        <end position="151"/>
    </location>
</feature>
<comment type="caution">
    <text evidence="2">The sequence shown here is derived from an EMBL/GenBank/DDBJ whole genome shotgun (WGS) entry which is preliminary data.</text>
</comment>
<accession>A0A6N7EW10</accession>
<protein>
    <submittedName>
        <fullName evidence="2">Uncharacterized protein</fullName>
    </submittedName>
</protein>
<feature type="transmembrane region" description="Helical" evidence="1">
    <location>
        <begin position="21"/>
        <end position="42"/>
    </location>
</feature>
<keyword evidence="1" id="KW-0472">Membrane</keyword>
<evidence type="ECO:0000313" key="2">
    <source>
        <dbReference type="EMBL" id="MPV85775.1"/>
    </source>
</evidence>
<keyword evidence="1" id="KW-0812">Transmembrane</keyword>
<feature type="transmembrane region" description="Helical" evidence="1">
    <location>
        <begin position="171"/>
        <end position="197"/>
    </location>
</feature>
<dbReference type="Proteomes" id="UP000471298">
    <property type="component" value="Unassembled WGS sequence"/>
</dbReference>
<dbReference type="RefSeq" id="WP_152809369.1">
    <property type="nucleotide sequence ID" value="NZ_WHNW01000003.1"/>
</dbReference>
<gene>
    <name evidence="2" type="ORF">GCU85_03345</name>
</gene>
<evidence type="ECO:0000256" key="1">
    <source>
        <dbReference type="SAM" id="Phobius"/>
    </source>
</evidence>
<sequence>MSNANQPTKNIYRFFAETLMWSIICFVAWFVCARVLNIPLIWLSEWVLGFLSQGTITDVKMHYSATEGFRVINQQFQIMTSIPPPGDQPVFAATTPLIYGYGLALFAALTLATNKDEGKKWREIGIAYLVFLVVQLIGISTQALMQLVYFSPPAISSHFPLVSEYLNVLGVSYQIATLLLPPVTPLVLWILFNVAYIEQLVGRKISSK</sequence>
<dbReference type="AlphaFoldDB" id="A0A6N7EW10"/>
<reference evidence="2 3" key="1">
    <citation type="submission" date="2019-10" db="EMBL/GenBank/DDBJ databases">
        <title>Cardiobacteriales fam. a chemoheterotrophic member of the order Cardiobacteriales, and proposal of Cardiobacteriales fam. nov.</title>
        <authorList>
            <person name="Wang C."/>
        </authorList>
    </citation>
    <scope>NUCLEOTIDE SEQUENCE [LARGE SCALE GENOMIC DNA]</scope>
    <source>
        <strain evidence="2 3">ML27</strain>
    </source>
</reference>
<dbReference type="EMBL" id="WHNW01000003">
    <property type="protein sequence ID" value="MPV85775.1"/>
    <property type="molecule type" value="Genomic_DNA"/>
</dbReference>
<dbReference type="NCBIfam" id="NF041730">
    <property type="entry name" value="XrtH_assoc"/>
    <property type="match status" value="1"/>
</dbReference>
<name>A0A6N7EW10_9GAMM</name>
<keyword evidence="3" id="KW-1185">Reference proteome</keyword>